<dbReference type="RefSeq" id="WP_380650823.1">
    <property type="nucleotide sequence ID" value="NZ_JBHRVQ010000001.1"/>
</dbReference>
<dbReference type="EMBL" id="JBHRVQ010000001">
    <property type="protein sequence ID" value="MFC3387221.1"/>
    <property type="molecule type" value="Genomic_DNA"/>
</dbReference>
<gene>
    <name evidence="2" type="ORF">ACFOEO_01180</name>
</gene>
<evidence type="ECO:0008006" key="4">
    <source>
        <dbReference type="Google" id="ProtNLM"/>
    </source>
</evidence>
<name>A0ABV7N0W1_9STAP</name>
<keyword evidence="1" id="KW-0472">Membrane</keyword>
<keyword evidence="1" id="KW-1133">Transmembrane helix</keyword>
<dbReference type="Proteomes" id="UP001595637">
    <property type="component" value="Unassembled WGS sequence"/>
</dbReference>
<feature type="transmembrane region" description="Helical" evidence="1">
    <location>
        <begin position="52"/>
        <end position="73"/>
    </location>
</feature>
<evidence type="ECO:0000313" key="3">
    <source>
        <dbReference type="Proteomes" id="UP001595637"/>
    </source>
</evidence>
<sequence length="76" mass="8610">MPTFTFAVAYFAAIKIERIKSTYALETYEKVVAFSEGQPIEKLTSQKTWKDTMSVVGVPATFLIVLLFSFYVFSLV</sequence>
<evidence type="ECO:0000313" key="2">
    <source>
        <dbReference type="EMBL" id="MFC3387221.1"/>
    </source>
</evidence>
<comment type="caution">
    <text evidence="2">The sequence shown here is derived from an EMBL/GenBank/DDBJ whole genome shotgun (WGS) entry which is preliminary data.</text>
</comment>
<evidence type="ECO:0000256" key="1">
    <source>
        <dbReference type="SAM" id="Phobius"/>
    </source>
</evidence>
<keyword evidence="1" id="KW-0812">Transmembrane</keyword>
<accession>A0ABV7N0W1</accession>
<keyword evidence="3" id="KW-1185">Reference proteome</keyword>
<reference evidence="3" key="1">
    <citation type="journal article" date="2019" name="Int. J. Syst. Evol. Microbiol.">
        <title>The Global Catalogue of Microorganisms (GCM) 10K type strain sequencing project: providing services to taxonomists for standard genome sequencing and annotation.</title>
        <authorList>
            <consortium name="The Broad Institute Genomics Platform"/>
            <consortium name="The Broad Institute Genome Sequencing Center for Infectious Disease"/>
            <person name="Wu L."/>
            <person name="Ma J."/>
        </authorList>
    </citation>
    <scope>NUCLEOTIDE SEQUENCE [LARGE SCALE GENOMIC DNA]</scope>
    <source>
        <strain evidence="3">CCM 7756</strain>
    </source>
</reference>
<protein>
    <recommendedName>
        <fullName evidence="4">DUF3899 domain-containing protein</fullName>
    </recommendedName>
</protein>
<organism evidence="2 3">
    <name type="scientific">Salinicoccus sesuvii</name>
    <dbReference type="NCBI Taxonomy" id="868281"/>
    <lineage>
        <taxon>Bacteria</taxon>
        <taxon>Bacillati</taxon>
        <taxon>Bacillota</taxon>
        <taxon>Bacilli</taxon>
        <taxon>Bacillales</taxon>
        <taxon>Staphylococcaceae</taxon>
        <taxon>Salinicoccus</taxon>
    </lineage>
</organism>
<proteinExistence type="predicted"/>